<protein>
    <submittedName>
        <fullName evidence="2">Uncharacterized protein</fullName>
    </submittedName>
</protein>
<evidence type="ECO:0000256" key="1">
    <source>
        <dbReference type="SAM" id="MobiDB-lite"/>
    </source>
</evidence>
<dbReference type="STRING" id="399736.SAMN04489720_0754"/>
<keyword evidence="3" id="KW-1185">Reference proteome</keyword>
<proteinExistence type="predicted"/>
<name>A0A1G8B8Y8_9MICO</name>
<dbReference type="RefSeq" id="WP_092502571.1">
    <property type="nucleotide sequence ID" value="NZ_LT629695.1"/>
</dbReference>
<accession>A0A1G8B8Y8</accession>
<organism evidence="2 3">
    <name type="scientific">Agrococcus jejuensis</name>
    <dbReference type="NCBI Taxonomy" id="399736"/>
    <lineage>
        <taxon>Bacteria</taxon>
        <taxon>Bacillati</taxon>
        <taxon>Actinomycetota</taxon>
        <taxon>Actinomycetes</taxon>
        <taxon>Micrococcales</taxon>
        <taxon>Microbacteriaceae</taxon>
        <taxon>Agrococcus</taxon>
    </lineage>
</organism>
<feature type="region of interest" description="Disordered" evidence="1">
    <location>
        <begin position="250"/>
        <end position="272"/>
    </location>
</feature>
<evidence type="ECO:0000313" key="2">
    <source>
        <dbReference type="EMBL" id="SDH29709.1"/>
    </source>
</evidence>
<dbReference type="AlphaFoldDB" id="A0A1G8B8Y8"/>
<gene>
    <name evidence="2" type="ORF">SAMN04489720_0754</name>
</gene>
<sequence>MAKTPQPDDAALLSTGIVASILGLRQDAIRGMIELGTLPEPQWMSLGRRVERVYTQEWLLLALDRERHERLEHFVQLSSPLVPRDSVQFALRFPSESWTVEEIARTLVATESLWGLCQEVLNLEASAAPALQVRRMSAGSPLDVLVTVANTPVPGFGLAGIAAASLFVYVVRNAEKIGGALPSIVASWREQRARALNAKVDLAIAEDRVAEFERESAARFAAMKVAPEATELAERDERAARALLKSKGKSLESLQKRRDARRQNEIEGVEAD</sequence>
<feature type="compositionally biased region" description="Basic and acidic residues" evidence="1">
    <location>
        <begin position="254"/>
        <end position="265"/>
    </location>
</feature>
<dbReference type="EMBL" id="LT629695">
    <property type="protein sequence ID" value="SDH29709.1"/>
    <property type="molecule type" value="Genomic_DNA"/>
</dbReference>
<reference evidence="3" key="1">
    <citation type="submission" date="2016-10" db="EMBL/GenBank/DDBJ databases">
        <authorList>
            <person name="Varghese N."/>
            <person name="Submissions S."/>
        </authorList>
    </citation>
    <scope>NUCLEOTIDE SEQUENCE [LARGE SCALE GENOMIC DNA]</scope>
    <source>
        <strain evidence="3">DSM 22002</strain>
    </source>
</reference>
<dbReference type="Proteomes" id="UP000198822">
    <property type="component" value="Chromosome I"/>
</dbReference>
<evidence type="ECO:0000313" key="3">
    <source>
        <dbReference type="Proteomes" id="UP000198822"/>
    </source>
</evidence>
<dbReference type="OrthoDB" id="5118167at2"/>